<evidence type="ECO:0000313" key="3">
    <source>
        <dbReference type="Proteomes" id="UP000076595"/>
    </source>
</evidence>
<name>A0ABM6AN80_9PROT</name>
<gene>
    <name evidence="2" type="ORF">WG31_13520</name>
</gene>
<accession>A0ABM6AN80</accession>
<evidence type="ECO:0000256" key="1">
    <source>
        <dbReference type="SAM" id="MobiDB-lite"/>
    </source>
</evidence>
<organism evidence="2 3">
    <name type="scientific">Acetobacter oryzifermentans</name>
    <dbReference type="NCBI Taxonomy" id="1633874"/>
    <lineage>
        <taxon>Bacteria</taxon>
        <taxon>Pseudomonadati</taxon>
        <taxon>Pseudomonadota</taxon>
        <taxon>Alphaproteobacteria</taxon>
        <taxon>Acetobacterales</taxon>
        <taxon>Acetobacteraceae</taxon>
        <taxon>Acetobacter</taxon>
    </lineage>
</organism>
<reference evidence="2 3" key="1">
    <citation type="submission" date="2015-03" db="EMBL/GenBank/DDBJ databases">
        <title>Genome study of Acetobacter sp. SLV-7.</title>
        <authorList>
            <person name="Cho G.Y."/>
            <person name="Jeon C.O."/>
        </authorList>
    </citation>
    <scope>NUCLEOTIDE SEQUENCE [LARGE SCALE GENOMIC DNA]</scope>
    <source>
        <strain evidence="2 3">SLV-7</strain>
        <plasmid evidence="2 3">unnamed1</plasmid>
    </source>
</reference>
<keyword evidence="2" id="KW-0614">Plasmid</keyword>
<keyword evidence="3" id="KW-1185">Reference proteome</keyword>
<feature type="region of interest" description="Disordered" evidence="1">
    <location>
        <begin position="37"/>
        <end position="61"/>
    </location>
</feature>
<sequence>MLGQNDKQGMFKFKGNNDGKDRTKNFLKDLLLDGIDPDVNDQMPDRADQMNCRYGSDKHDEGNQYQNNGLFKAFIECQTIKQPDQTRPIPAVPGTFHGDFFHNRFPIR</sequence>
<dbReference type="EMBL" id="CP011121">
    <property type="protein sequence ID" value="ANA15153.1"/>
    <property type="molecule type" value="Genomic_DNA"/>
</dbReference>
<protein>
    <submittedName>
        <fullName evidence="2">Uncharacterized protein</fullName>
    </submittedName>
</protein>
<dbReference type="Proteomes" id="UP000076595">
    <property type="component" value="Plasmid unnamed1"/>
</dbReference>
<proteinExistence type="predicted"/>
<geneLocation type="plasmid" evidence="2 3">
    <name>unnamed1</name>
</geneLocation>
<evidence type="ECO:0000313" key="2">
    <source>
        <dbReference type="EMBL" id="ANA15153.1"/>
    </source>
</evidence>